<feature type="region of interest" description="Disordered" evidence="1">
    <location>
        <begin position="1"/>
        <end position="30"/>
    </location>
</feature>
<dbReference type="RefSeq" id="WP_136005895.1">
    <property type="nucleotide sequence ID" value="NZ_SRYW01000012.1"/>
</dbReference>
<dbReference type="EMBL" id="SRYW01000012">
    <property type="protein sequence ID" value="TGY33023.1"/>
    <property type="molecule type" value="Genomic_DNA"/>
</dbReference>
<gene>
    <name evidence="3" type="ORF">E5352_13910</name>
</gene>
<reference evidence="3 4" key="1">
    <citation type="submission" date="2019-04" db="EMBL/GenBank/DDBJ databases">
        <title>Microbes associate with the intestines of laboratory mice.</title>
        <authorList>
            <person name="Navarre W."/>
            <person name="Wong E."/>
            <person name="Huang K."/>
            <person name="Tropini C."/>
            <person name="Ng K."/>
            <person name="Yu B."/>
        </authorList>
    </citation>
    <scope>NUCLEOTIDE SEQUENCE [LARGE SCALE GENOMIC DNA]</scope>
    <source>
        <strain evidence="3 4">NM62_B4-13</strain>
    </source>
</reference>
<protein>
    <recommendedName>
        <fullName evidence="5">Transmembrane protein</fullName>
    </recommendedName>
</protein>
<feature type="transmembrane region" description="Helical" evidence="2">
    <location>
        <begin position="77"/>
        <end position="96"/>
    </location>
</feature>
<keyword evidence="2" id="KW-0812">Transmembrane</keyword>
<comment type="caution">
    <text evidence="3">The sequence shown here is derived from an EMBL/GenBank/DDBJ whole genome shotgun (WGS) entry which is preliminary data.</text>
</comment>
<feature type="compositionally biased region" description="Basic and acidic residues" evidence="1">
    <location>
        <begin position="1"/>
        <end position="13"/>
    </location>
</feature>
<feature type="transmembrane region" description="Helical" evidence="2">
    <location>
        <begin position="116"/>
        <end position="134"/>
    </location>
</feature>
<dbReference type="Proteomes" id="UP000306631">
    <property type="component" value="Unassembled WGS sequence"/>
</dbReference>
<evidence type="ECO:0000256" key="1">
    <source>
        <dbReference type="SAM" id="MobiDB-lite"/>
    </source>
</evidence>
<evidence type="ECO:0008006" key="5">
    <source>
        <dbReference type="Google" id="ProtNLM"/>
    </source>
</evidence>
<name>A0A4S2CY55_STEMA</name>
<keyword evidence="2" id="KW-1133">Transmembrane helix</keyword>
<organism evidence="3 4">
    <name type="scientific">Stenotrophomonas maltophilia</name>
    <name type="common">Pseudomonas maltophilia</name>
    <name type="synonym">Xanthomonas maltophilia</name>
    <dbReference type="NCBI Taxonomy" id="40324"/>
    <lineage>
        <taxon>Bacteria</taxon>
        <taxon>Pseudomonadati</taxon>
        <taxon>Pseudomonadota</taxon>
        <taxon>Gammaproteobacteria</taxon>
        <taxon>Lysobacterales</taxon>
        <taxon>Lysobacteraceae</taxon>
        <taxon>Stenotrophomonas</taxon>
        <taxon>Stenotrophomonas maltophilia group</taxon>
    </lineage>
</organism>
<dbReference type="AlphaFoldDB" id="A0A4S2CY55"/>
<evidence type="ECO:0000256" key="2">
    <source>
        <dbReference type="SAM" id="Phobius"/>
    </source>
</evidence>
<evidence type="ECO:0000313" key="3">
    <source>
        <dbReference type="EMBL" id="TGY33023.1"/>
    </source>
</evidence>
<accession>A0A4S2CY55</accession>
<proteinExistence type="predicted"/>
<sequence length="154" mass="16831">MSTDPRTRAEDAHWQAQECGRRAAMAPPAAPMDADSRDYLQIAQALRTLPRSAPPADFATTVARQVTPRRSVGLERWLLPPLFVALAVTLSAAAAAHARTWWQAIEHALTHDGGHWLLACGLCALATWAIRPLLRYALHHAGAIPRAPGRARLR</sequence>
<evidence type="ECO:0000313" key="4">
    <source>
        <dbReference type="Proteomes" id="UP000306631"/>
    </source>
</evidence>
<keyword evidence="2" id="KW-0472">Membrane</keyword>